<feature type="compositionally biased region" description="Low complexity" evidence="1">
    <location>
        <begin position="43"/>
        <end position="56"/>
    </location>
</feature>
<dbReference type="AlphaFoldDB" id="A0A0K3CCE9"/>
<dbReference type="Proteomes" id="UP000199069">
    <property type="component" value="Unassembled WGS sequence"/>
</dbReference>
<evidence type="ECO:0000256" key="1">
    <source>
        <dbReference type="SAM" id="MobiDB-lite"/>
    </source>
</evidence>
<keyword evidence="3" id="KW-1185">Reference proteome</keyword>
<accession>A0A0K3CCE9</accession>
<evidence type="ECO:0000313" key="2">
    <source>
        <dbReference type="EMBL" id="CTR06588.1"/>
    </source>
</evidence>
<feature type="region of interest" description="Disordered" evidence="1">
    <location>
        <begin position="1"/>
        <end position="26"/>
    </location>
</feature>
<feature type="region of interest" description="Disordered" evidence="1">
    <location>
        <begin position="43"/>
        <end position="70"/>
    </location>
</feature>
<sequence length="264" mass="29124">MALEPTRGYTPSLSFEAPFGSRGGGGTKYQQLLQTLQVSPLTASLPTSTHPTHTLPHPAPSHPNGQSNNEQTHQSLLNLFFPPTALEHGVEDAWSDFQHVVWPFLRSWIQAMPNQVQGHATCNIKTRRAAAKEAARTKLTEPSDLKGGVAARTQWADLRWCWKVAAAAVEEGEAAAGDLGAAVVEALEGYEEARAYEEACFEDWQLANSRTSVRQYKLLELSKVMAERLLAQQGRRGEMSEVREDIVVSHGYDLLAGHLTKKRK</sequence>
<proteinExistence type="predicted"/>
<name>A0A0K3CCE9_RHOTO</name>
<reference evidence="2 3" key="1">
    <citation type="submission" date="2015-07" db="EMBL/GenBank/DDBJ databases">
        <authorList>
            <person name="Cajimat M.N.B."/>
            <person name="Milazzo M.L."/>
            <person name="Fulhorst C.F."/>
        </authorList>
    </citation>
    <scope>NUCLEOTIDE SEQUENCE [LARGE SCALE GENOMIC DNA]</scope>
    <source>
        <strain evidence="2">Single colony</strain>
    </source>
</reference>
<organism evidence="2 3">
    <name type="scientific">Rhodotorula toruloides</name>
    <name type="common">Yeast</name>
    <name type="synonym">Rhodosporidium toruloides</name>
    <dbReference type="NCBI Taxonomy" id="5286"/>
    <lineage>
        <taxon>Eukaryota</taxon>
        <taxon>Fungi</taxon>
        <taxon>Dikarya</taxon>
        <taxon>Basidiomycota</taxon>
        <taxon>Pucciniomycotina</taxon>
        <taxon>Microbotryomycetes</taxon>
        <taxon>Sporidiobolales</taxon>
        <taxon>Sporidiobolaceae</taxon>
        <taxon>Rhodotorula</taxon>
    </lineage>
</organism>
<dbReference type="EMBL" id="CWKI01000004">
    <property type="protein sequence ID" value="CTR06588.1"/>
    <property type="molecule type" value="Genomic_DNA"/>
</dbReference>
<evidence type="ECO:0000313" key="3">
    <source>
        <dbReference type="Proteomes" id="UP000199069"/>
    </source>
</evidence>
<protein>
    <submittedName>
        <fullName evidence="2">BY PROTMAP: gi|342318868|gb|EGU10825.1| putative Chloride channel protein k [Rhodotorula glutinis ATCC 204091]</fullName>
    </submittedName>
</protein>
<gene>
    <name evidence="2" type="primary">FGENESH: predicted gene_4.225</name>
    <name evidence="2" type="ORF">BN2166_0024490</name>
</gene>